<dbReference type="AlphaFoldDB" id="A0ABD2C8K8"/>
<dbReference type="EMBL" id="JAYRBN010000059">
    <property type="protein sequence ID" value="KAL2741358.1"/>
    <property type="molecule type" value="Genomic_DNA"/>
</dbReference>
<protein>
    <submittedName>
        <fullName evidence="1">Uncharacterized protein</fullName>
    </submittedName>
</protein>
<gene>
    <name evidence="1" type="ORF">V1477_010419</name>
</gene>
<name>A0ABD2C8K8_VESMC</name>
<sequence length="58" mass="6563">MDSTERYAEQLDDDLHYRNNSGPNNVLVSSTLNAKNISIDSLVPLTKILFVDSTFENF</sequence>
<reference evidence="1 2" key="1">
    <citation type="journal article" date="2024" name="Ann. Entomol. Soc. Am.">
        <title>Genomic analyses of the southern and eastern yellowjacket wasps (Hymenoptera: Vespidae) reveal evolutionary signatures of social life.</title>
        <authorList>
            <person name="Catto M.A."/>
            <person name="Caine P.B."/>
            <person name="Orr S.E."/>
            <person name="Hunt B.G."/>
            <person name="Goodisman M.A.D."/>
        </authorList>
    </citation>
    <scope>NUCLEOTIDE SEQUENCE [LARGE SCALE GENOMIC DNA]</scope>
    <source>
        <strain evidence="1">232</strain>
        <tissue evidence="1">Head and thorax</tissue>
    </source>
</reference>
<evidence type="ECO:0000313" key="2">
    <source>
        <dbReference type="Proteomes" id="UP001607303"/>
    </source>
</evidence>
<accession>A0ABD2C8K8</accession>
<organism evidence="1 2">
    <name type="scientific">Vespula maculifrons</name>
    <name type="common">Eastern yellow jacket</name>
    <name type="synonym">Wasp</name>
    <dbReference type="NCBI Taxonomy" id="7453"/>
    <lineage>
        <taxon>Eukaryota</taxon>
        <taxon>Metazoa</taxon>
        <taxon>Ecdysozoa</taxon>
        <taxon>Arthropoda</taxon>
        <taxon>Hexapoda</taxon>
        <taxon>Insecta</taxon>
        <taxon>Pterygota</taxon>
        <taxon>Neoptera</taxon>
        <taxon>Endopterygota</taxon>
        <taxon>Hymenoptera</taxon>
        <taxon>Apocrita</taxon>
        <taxon>Aculeata</taxon>
        <taxon>Vespoidea</taxon>
        <taxon>Vespidae</taxon>
        <taxon>Vespinae</taxon>
        <taxon>Vespula</taxon>
    </lineage>
</organism>
<proteinExistence type="predicted"/>
<dbReference type="Proteomes" id="UP001607303">
    <property type="component" value="Unassembled WGS sequence"/>
</dbReference>
<evidence type="ECO:0000313" key="1">
    <source>
        <dbReference type="EMBL" id="KAL2741358.1"/>
    </source>
</evidence>
<comment type="caution">
    <text evidence="1">The sequence shown here is derived from an EMBL/GenBank/DDBJ whole genome shotgun (WGS) entry which is preliminary data.</text>
</comment>
<keyword evidence="2" id="KW-1185">Reference proteome</keyword>